<evidence type="ECO:0000256" key="2">
    <source>
        <dbReference type="ARBA" id="ARBA00007970"/>
    </source>
</evidence>
<dbReference type="Pfam" id="PF00155">
    <property type="entry name" value="Aminotran_1_2"/>
    <property type="match status" value="1"/>
</dbReference>
<evidence type="ECO:0000256" key="7">
    <source>
        <dbReference type="ARBA" id="ARBA00022898"/>
    </source>
</evidence>
<evidence type="ECO:0000256" key="3">
    <source>
        <dbReference type="ARBA" id="ARBA00012748"/>
    </source>
</evidence>
<keyword evidence="6" id="KW-0808">Transferase</keyword>
<dbReference type="Gene3D" id="3.40.640.10">
    <property type="entry name" value="Type I PLP-dependent aspartate aminotransferase-like (Major domain)"/>
    <property type="match status" value="1"/>
</dbReference>
<evidence type="ECO:0000256" key="9">
    <source>
        <dbReference type="ARBA" id="ARBA00047481"/>
    </source>
</evidence>
<keyword evidence="7" id="KW-0663">Pyridoxal phosphate</keyword>
<organism evidence="11 12">
    <name type="scientific">Acidovorax lacteus</name>
    <dbReference type="NCBI Taxonomy" id="1924988"/>
    <lineage>
        <taxon>Bacteria</taxon>
        <taxon>Pseudomonadati</taxon>
        <taxon>Pseudomonadota</taxon>
        <taxon>Betaproteobacteria</taxon>
        <taxon>Burkholderiales</taxon>
        <taxon>Comamonadaceae</taxon>
        <taxon>Acidovorax</taxon>
    </lineage>
</organism>
<evidence type="ECO:0000256" key="6">
    <source>
        <dbReference type="ARBA" id="ARBA00022679"/>
    </source>
</evidence>
<keyword evidence="4" id="KW-0032">Aminotransferase</keyword>
<reference evidence="12" key="1">
    <citation type="journal article" date="2019" name="Int. J. Syst. Evol. Microbiol.">
        <title>The Global Catalogue of Microorganisms (GCM) 10K type strain sequencing project: providing services to taxonomists for standard genome sequencing and annotation.</title>
        <authorList>
            <consortium name="The Broad Institute Genomics Platform"/>
            <consortium name="The Broad Institute Genome Sequencing Center for Infectious Disease"/>
            <person name="Wu L."/>
            <person name="Ma J."/>
        </authorList>
    </citation>
    <scope>NUCLEOTIDE SEQUENCE [LARGE SCALE GENOMIC DNA]</scope>
    <source>
        <strain evidence="12">JCM 31890</strain>
    </source>
</reference>
<dbReference type="EMBL" id="BAABEX010000030">
    <property type="protein sequence ID" value="GAA4429571.1"/>
    <property type="molecule type" value="Genomic_DNA"/>
</dbReference>
<dbReference type="EC" id="2.6.1.9" evidence="3"/>
<evidence type="ECO:0000313" key="12">
    <source>
        <dbReference type="Proteomes" id="UP001501788"/>
    </source>
</evidence>
<evidence type="ECO:0000256" key="8">
    <source>
        <dbReference type="ARBA" id="ARBA00023102"/>
    </source>
</evidence>
<dbReference type="PANTHER" id="PTHR43643:SF6">
    <property type="entry name" value="HISTIDINOL-PHOSPHATE AMINOTRANSFERASE"/>
    <property type="match status" value="1"/>
</dbReference>
<sequence length="335" mass="35557">MAFDFSTNANACGPCPQALAAVRRADPARYPDSTYTALRTQLAQWHGVDADRIVVGTSASELIHRITHLAARQGARVAQVPRHGFGEYARAARLQGLALAEGDGPPHNVALLWACAPSSPLGQDALGLCAGTAAPGTGWCIHDLAYAPFERPASPGAPFRWQGRPPAAAPGWWQLWSPNKALGLTGVRAAYLVAPAGAQAQAAQLDALAASWPVGAHGVALLQAWVQPEVQGWLCASLPRLARWAQALEAWCQREGWALMPGGLAHYRVARPPVDDLAGLLAHLRAQGVQLRDTASFGLPSGVRWSAQPPRAQAALARAWRAWPRRSALNLATSN</sequence>
<dbReference type="InterPro" id="IPR015424">
    <property type="entry name" value="PyrdxlP-dep_Trfase"/>
</dbReference>
<dbReference type="InterPro" id="IPR050106">
    <property type="entry name" value="HistidinolP_aminotransfase"/>
</dbReference>
<keyword evidence="8" id="KW-0368">Histidine biosynthesis</keyword>
<dbReference type="PANTHER" id="PTHR43643">
    <property type="entry name" value="HISTIDINOL-PHOSPHATE AMINOTRANSFERASE 2"/>
    <property type="match status" value="1"/>
</dbReference>
<dbReference type="InterPro" id="IPR004839">
    <property type="entry name" value="Aminotransferase_I/II_large"/>
</dbReference>
<dbReference type="RefSeq" id="WP_345067013.1">
    <property type="nucleotide sequence ID" value="NZ_BAABEX010000030.1"/>
</dbReference>
<dbReference type="InterPro" id="IPR015422">
    <property type="entry name" value="PyrdxlP-dep_Trfase_small"/>
</dbReference>
<evidence type="ECO:0000259" key="10">
    <source>
        <dbReference type="Pfam" id="PF00155"/>
    </source>
</evidence>
<gene>
    <name evidence="11" type="ORF">GCM10023090_29780</name>
</gene>
<comment type="catalytic activity">
    <reaction evidence="9">
        <text>L-histidinol phosphate + 2-oxoglutarate = 3-(imidazol-4-yl)-2-oxopropyl phosphate + L-glutamate</text>
        <dbReference type="Rhea" id="RHEA:23744"/>
        <dbReference type="ChEBI" id="CHEBI:16810"/>
        <dbReference type="ChEBI" id="CHEBI:29985"/>
        <dbReference type="ChEBI" id="CHEBI:57766"/>
        <dbReference type="ChEBI" id="CHEBI:57980"/>
        <dbReference type="EC" id="2.6.1.9"/>
    </reaction>
</comment>
<comment type="similarity">
    <text evidence="2">Belongs to the class-II pyridoxal-phosphate-dependent aminotransferase family. Histidinol-phosphate aminotransferase subfamily.</text>
</comment>
<keyword evidence="5" id="KW-0028">Amino-acid biosynthesis</keyword>
<accession>A0ABP8LJP9</accession>
<evidence type="ECO:0000313" key="11">
    <source>
        <dbReference type="EMBL" id="GAA4429571.1"/>
    </source>
</evidence>
<evidence type="ECO:0000256" key="5">
    <source>
        <dbReference type="ARBA" id="ARBA00022605"/>
    </source>
</evidence>
<comment type="caution">
    <text evidence="11">The sequence shown here is derived from an EMBL/GenBank/DDBJ whole genome shotgun (WGS) entry which is preliminary data.</text>
</comment>
<dbReference type="InterPro" id="IPR015421">
    <property type="entry name" value="PyrdxlP-dep_Trfase_major"/>
</dbReference>
<feature type="domain" description="Aminotransferase class I/classII large" evidence="10">
    <location>
        <begin position="4"/>
        <end position="307"/>
    </location>
</feature>
<keyword evidence="12" id="KW-1185">Reference proteome</keyword>
<name>A0ABP8LJP9_9BURK</name>
<dbReference type="Gene3D" id="3.90.1150.10">
    <property type="entry name" value="Aspartate Aminotransferase, domain 1"/>
    <property type="match status" value="1"/>
</dbReference>
<dbReference type="Proteomes" id="UP001501788">
    <property type="component" value="Unassembled WGS sequence"/>
</dbReference>
<proteinExistence type="inferred from homology"/>
<evidence type="ECO:0000256" key="1">
    <source>
        <dbReference type="ARBA" id="ARBA00005011"/>
    </source>
</evidence>
<dbReference type="SUPFAM" id="SSF53383">
    <property type="entry name" value="PLP-dependent transferases"/>
    <property type="match status" value="1"/>
</dbReference>
<comment type="pathway">
    <text evidence="1">Amino-acid biosynthesis; L-histidine biosynthesis; L-histidine from 5-phospho-alpha-D-ribose 1-diphosphate: step 7/9.</text>
</comment>
<evidence type="ECO:0000256" key="4">
    <source>
        <dbReference type="ARBA" id="ARBA00022576"/>
    </source>
</evidence>
<protein>
    <recommendedName>
        <fullName evidence="3">histidinol-phosphate transaminase</fullName>
        <ecNumber evidence="3">2.6.1.9</ecNumber>
    </recommendedName>
</protein>